<proteinExistence type="predicted"/>
<keyword evidence="8" id="KW-1185">Reference proteome</keyword>
<accession>A0AAN6UAI7</accession>
<dbReference type="EMBL" id="MU853223">
    <property type="protein sequence ID" value="KAK4128026.1"/>
    <property type="molecule type" value="Genomic_DNA"/>
</dbReference>
<evidence type="ECO:0000256" key="3">
    <source>
        <dbReference type="ARBA" id="ARBA00022723"/>
    </source>
</evidence>
<evidence type="ECO:0000256" key="1">
    <source>
        <dbReference type="ARBA" id="ARBA00001970"/>
    </source>
</evidence>
<name>A0AAN6UAI7_9PEZI</name>
<organism evidence="7 8">
    <name type="scientific">Parathielavia appendiculata</name>
    <dbReference type="NCBI Taxonomy" id="2587402"/>
    <lineage>
        <taxon>Eukaryota</taxon>
        <taxon>Fungi</taxon>
        <taxon>Dikarya</taxon>
        <taxon>Ascomycota</taxon>
        <taxon>Pezizomycotina</taxon>
        <taxon>Sordariomycetes</taxon>
        <taxon>Sordariomycetidae</taxon>
        <taxon>Sordariales</taxon>
        <taxon>Chaetomiaceae</taxon>
        <taxon>Parathielavia</taxon>
    </lineage>
</organism>
<dbReference type="RefSeq" id="XP_062651797.1">
    <property type="nucleotide sequence ID" value="XM_062791591.1"/>
</dbReference>
<keyword evidence="4" id="KW-0408">Iron</keyword>
<comment type="cofactor">
    <cofactor evidence="1">
        <name>heme b</name>
        <dbReference type="ChEBI" id="CHEBI:60344"/>
    </cofactor>
</comment>
<dbReference type="GO" id="GO:0046872">
    <property type="term" value="F:metal ion binding"/>
    <property type="evidence" value="ECO:0007669"/>
    <property type="project" value="UniProtKB-KW"/>
</dbReference>
<dbReference type="Proteomes" id="UP001302602">
    <property type="component" value="Unassembled WGS sequence"/>
</dbReference>
<evidence type="ECO:0000313" key="7">
    <source>
        <dbReference type="EMBL" id="KAK4128026.1"/>
    </source>
</evidence>
<dbReference type="GO" id="GO:0016829">
    <property type="term" value="F:lyase activity"/>
    <property type="evidence" value="ECO:0007669"/>
    <property type="project" value="UniProtKB-KW"/>
</dbReference>
<protein>
    <submittedName>
        <fullName evidence="7">Phenylacetaldoxime dehydratase</fullName>
    </submittedName>
</protein>
<keyword evidence="5" id="KW-0456">Lyase</keyword>
<evidence type="ECO:0000256" key="6">
    <source>
        <dbReference type="SAM" id="MobiDB-lite"/>
    </source>
</evidence>
<dbReference type="Pfam" id="PF13816">
    <property type="entry name" value="Dehydratase_hem"/>
    <property type="match status" value="1"/>
</dbReference>
<comment type="caution">
    <text evidence="7">The sequence shown here is derived from an EMBL/GenBank/DDBJ whole genome shotgun (WGS) entry which is preliminary data.</text>
</comment>
<dbReference type="GeneID" id="87828360"/>
<feature type="region of interest" description="Disordered" evidence="6">
    <location>
        <begin position="183"/>
        <end position="203"/>
    </location>
</feature>
<keyword evidence="2" id="KW-0349">Heme</keyword>
<sequence length="359" mass="40243">MVSSAIPDHLHCARTRPASLRPGFQAPYPAYSVRFPEHASQLVMAIIGAQYQSEADVDGAAQSMLSTFLTCPSNPPSFIEWASVTDNKGFYNLSALGYWPSKAAYEAWAEKSGFLEWWQALKPEACQHGWFLEVFFPTMDRIETLFNTTDAVEGFAHMGEAMSGEVQEHGYWGSMRDRLPISQTDSLPGTPATAEDFDSPEPSSFGIGSRVKIPGKKNLVVIRSGQNWLDTSPAERELYLDTMHPVLIKGMNFLRDQGDQVGCYSCRFMEIVDPVTTKADNDRTFGLAYFDDLGSLERWCREHPTHLAIFGGFHQYARKLNNNVTLRVFHEVMVLEPEQQLFEYVACHPGTGMWMIGSG</sequence>
<evidence type="ECO:0000256" key="5">
    <source>
        <dbReference type="ARBA" id="ARBA00023239"/>
    </source>
</evidence>
<evidence type="ECO:0000256" key="4">
    <source>
        <dbReference type="ARBA" id="ARBA00023004"/>
    </source>
</evidence>
<reference evidence="7" key="2">
    <citation type="submission" date="2023-05" db="EMBL/GenBank/DDBJ databases">
        <authorList>
            <consortium name="Lawrence Berkeley National Laboratory"/>
            <person name="Steindorff A."/>
            <person name="Hensen N."/>
            <person name="Bonometti L."/>
            <person name="Westerberg I."/>
            <person name="Brannstrom I.O."/>
            <person name="Guillou S."/>
            <person name="Cros-Aarteil S."/>
            <person name="Calhoun S."/>
            <person name="Haridas S."/>
            <person name="Kuo A."/>
            <person name="Mondo S."/>
            <person name="Pangilinan J."/>
            <person name="Riley R."/>
            <person name="Labutti K."/>
            <person name="Andreopoulos B."/>
            <person name="Lipzen A."/>
            <person name="Chen C."/>
            <person name="Yanf M."/>
            <person name="Daum C."/>
            <person name="Ng V."/>
            <person name="Clum A."/>
            <person name="Ohm R."/>
            <person name="Martin F."/>
            <person name="Silar P."/>
            <person name="Natvig D."/>
            <person name="Lalanne C."/>
            <person name="Gautier V."/>
            <person name="Ament-Velasquez S.L."/>
            <person name="Kruys A."/>
            <person name="Hutchinson M.I."/>
            <person name="Powell A.J."/>
            <person name="Barry K."/>
            <person name="Miller A.N."/>
            <person name="Grigoriev I.V."/>
            <person name="Debuchy R."/>
            <person name="Gladieux P."/>
            <person name="Thoren M.H."/>
            <person name="Johannesson H."/>
        </authorList>
    </citation>
    <scope>NUCLEOTIDE SEQUENCE</scope>
    <source>
        <strain evidence="7">CBS 731.68</strain>
    </source>
</reference>
<dbReference type="AlphaFoldDB" id="A0AAN6UAI7"/>
<reference evidence="7" key="1">
    <citation type="journal article" date="2023" name="Mol. Phylogenet. Evol.">
        <title>Genome-scale phylogeny and comparative genomics of the fungal order Sordariales.</title>
        <authorList>
            <person name="Hensen N."/>
            <person name="Bonometti L."/>
            <person name="Westerberg I."/>
            <person name="Brannstrom I.O."/>
            <person name="Guillou S."/>
            <person name="Cros-Aarteil S."/>
            <person name="Calhoun S."/>
            <person name="Haridas S."/>
            <person name="Kuo A."/>
            <person name="Mondo S."/>
            <person name="Pangilinan J."/>
            <person name="Riley R."/>
            <person name="LaButti K."/>
            <person name="Andreopoulos B."/>
            <person name="Lipzen A."/>
            <person name="Chen C."/>
            <person name="Yan M."/>
            <person name="Daum C."/>
            <person name="Ng V."/>
            <person name="Clum A."/>
            <person name="Steindorff A."/>
            <person name="Ohm R.A."/>
            <person name="Martin F."/>
            <person name="Silar P."/>
            <person name="Natvig D.O."/>
            <person name="Lalanne C."/>
            <person name="Gautier V."/>
            <person name="Ament-Velasquez S.L."/>
            <person name="Kruys A."/>
            <person name="Hutchinson M.I."/>
            <person name="Powell A.J."/>
            <person name="Barry K."/>
            <person name="Miller A.N."/>
            <person name="Grigoriev I.V."/>
            <person name="Debuchy R."/>
            <person name="Gladieux P."/>
            <person name="Hiltunen Thoren M."/>
            <person name="Johannesson H."/>
        </authorList>
    </citation>
    <scope>NUCLEOTIDE SEQUENCE</scope>
    <source>
        <strain evidence="7">CBS 731.68</strain>
    </source>
</reference>
<dbReference type="InterPro" id="IPR025702">
    <property type="entry name" value="OXD"/>
</dbReference>
<keyword evidence="3" id="KW-0479">Metal-binding</keyword>
<gene>
    <name evidence="7" type="ORF">N657DRAFT_638429</name>
</gene>
<evidence type="ECO:0000256" key="2">
    <source>
        <dbReference type="ARBA" id="ARBA00022617"/>
    </source>
</evidence>
<evidence type="ECO:0000313" key="8">
    <source>
        <dbReference type="Proteomes" id="UP001302602"/>
    </source>
</evidence>